<feature type="compositionally biased region" description="Basic and acidic residues" evidence="1">
    <location>
        <begin position="267"/>
        <end position="279"/>
    </location>
</feature>
<protein>
    <submittedName>
        <fullName evidence="3">Cadmium resistance transporter</fullName>
    </submittedName>
</protein>
<sequence length="297" mass="32027">MHFGRAVATACSSFAITNIDDIFVLVTFFAEASKSGTTTPLMIILGQYIGFTVIILVSMIGFAASLALPSEPIGFLGLLPILLGIWKLIGLSIMPKEEGKEGPGGGGRGDAGESAAESPQIRHTGAGLKSVLKVSLITMMNGGDNIGTYVPLFSQAERAEIAVYVVVYYILLGVWCLIAFMILRERHVLRVAQRYARSVIPFLYLGLGVFIVVKSTCYPWSIKRIDESTNAHAGKAILAALTTFVFVACMGAMLWLRLRERAARLHTDKNSSSVEEHASPPEGEVDGPDTPSLHRPT</sequence>
<gene>
    <name evidence="3" type="ORF">B0J12DRAFT_772430</name>
</gene>
<keyword evidence="2" id="KW-0812">Transmembrane</keyword>
<feature type="region of interest" description="Disordered" evidence="1">
    <location>
        <begin position="99"/>
        <end position="120"/>
    </location>
</feature>
<evidence type="ECO:0000256" key="2">
    <source>
        <dbReference type="SAM" id="Phobius"/>
    </source>
</evidence>
<proteinExistence type="predicted"/>
<feature type="transmembrane region" description="Helical" evidence="2">
    <location>
        <begin position="75"/>
        <end position="94"/>
    </location>
</feature>
<dbReference type="EMBL" id="JAGTJR010000006">
    <property type="protein sequence ID" value="KAH7058776.1"/>
    <property type="molecule type" value="Genomic_DNA"/>
</dbReference>
<keyword evidence="2" id="KW-0472">Membrane</keyword>
<evidence type="ECO:0000256" key="1">
    <source>
        <dbReference type="SAM" id="MobiDB-lite"/>
    </source>
</evidence>
<dbReference type="InterPro" id="IPR004676">
    <property type="entry name" value="Cd-R_transporter"/>
</dbReference>
<keyword evidence="4" id="KW-1185">Reference proteome</keyword>
<name>A0ABQ8GK89_9PEZI</name>
<evidence type="ECO:0000313" key="4">
    <source>
        <dbReference type="Proteomes" id="UP000774617"/>
    </source>
</evidence>
<feature type="transmembrane region" description="Helical" evidence="2">
    <location>
        <begin position="42"/>
        <end position="68"/>
    </location>
</feature>
<feature type="region of interest" description="Disordered" evidence="1">
    <location>
        <begin position="267"/>
        <end position="297"/>
    </location>
</feature>
<feature type="transmembrane region" description="Helical" evidence="2">
    <location>
        <begin position="7"/>
        <end position="30"/>
    </location>
</feature>
<feature type="transmembrane region" description="Helical" evidence="2">
    <location>
        <begin position="195"/>
        <end position="213"/>
    </location>
</feature>
<dbReference type="Proteomes" id="UP000774617">
    <property type="component" value="Unassembled WGS sequence"/>
</dbReference>
<reference evidence="3 4" key="1">
    <citation type="journal article" date="2021" name="Nat. Commun.">
        <title>Genetic determinants of endophytism in the Arabidopsis root mycobiome.</title>
        <authorList>
            <person name="Mesny F."/>
            <person name="Miyauchi S."/>
            <person name="Thiergart T."/>
            <person name="Pickel B."/>
            <person name="Atanasova L."/>
            <person name="Karlsson M."/>
            <person name="Huettel B."/>
            <person name="Barry K.W."/>
            <person name="Haridas S."/>
            <person name="Chen C."/>
            <person name="Bauer D."/>
            <person name="Andreopoulos W."/>
            <person name="Pangilinan J."/>
            <person name="LaButti K."/>
            <person name="Riley R."/>
            <person name="Lipzen A."/>
            <person name="Clum A."/>
            <person name="Drula E."/>
            <person name="Henrissat B."/>
            <person name="Kohler A."/>
            <person name="Grigoriev I.V."/>
            <person name="Martin F.M."/>
            <person name="Hacquard S."/>
        </authorList>
    </citation>
    <scope>NUCLEOTIDE SEQUENCE [LARGE SCALE GENOMIC DNA]</scope>
    <source>
        <strain evidence="3 4">MPI-SDFR-AT-0080</strain>
    </source>
</reference>
<feature type="transmembrane region" description="Helical" evidence="2">
    <location>
        <begin position="233"/>
        <end position="256"/>
    </location>
</feature>
<dbReference type="Pfam" id="PF03596">
    <property type="entry name" value="Cad"/>
    <property type="match status" value="2"/>
</dbReference>
<organism evidence="3 4">
    <name type="scientific">Macrophomina phaseolina</name>
    <dbReference type="NCBI Taxonomy" id="35725"/>
    <lineage>
        <taxon>Eukaryota</taxon>
        <taxon>Fungi</taxon>
        <taxon>Dikarya</taxon>
        <taxon>Ascomycota</taxon>
        <taxon>Pezizomycotina</taxon>
        <taxon>Dothideomycetes</taxon>
        <taxon>Dothideomycetes incertae sedis</taxon>
        <taxon>Botryosphaeriales</taxon>
        <taxon>Botryosphaeriaceae</taxon>
        <taxon>Macrophomina</taxon>
    </lineage>
</organism>
<accession>A0ABQ8GK89</accession>
<keyword evidence="2" id="KW-1133">Transmembrane helix</keyword>
<evidence type="ECO:0000313" key="3">
    <source>
        <dbReference type="EMBL" id="KAH7058776.1"/>
    </source>
</evidence>
<comment type="caution">
    <text evidence="3">The sequence shown here is derived from an EMBL/GenBank/DDBJ whole genome shotgun (WGS) entry which is preliminary data.</text>
</comment>
<feature type="transmembrane region" description="Helical" evidence="2">
    <location>
        <begin position="161"/>
        <end position="183"/>
    </location>
</feature>